<dbReference type="Pfam" id="PF01261">
    <property type="entry name" value="AP_endonuc_2"/>
    <property type="match status" value="1"/>
</dbReference>
<keyword evidence="3" id="KW-0413">Isomerase</keyword>
<proteinExistence type="predicted"/>
<organism evidence="3">
    <name type="scientific">Caldiarchaeum subterraneum</name>
    <dbReference type="NCBI Taxonomy" id="311458"/>
    <lineage>
        <taxon>Archaea</taxon>
        <taxon>Nitrososphaerota</taxon>
        <taxon>Candidatus Caldarchaeales</taxon>
        <taxon>Candidatus Caldarchaeaceae</taxon>
        <taxon>Candidatus Caldarchaeum</taxon>
    </lineage>
</organism>
<name>A0A7C4E182_CALS0</name>
<dbReference type="GO" id="GO:0016853">
    <property type="term" value="F:isomerase activity"/>
    <property type="evidence" value="ECO:0007669"/>
    <property type="project" value="UniProtKB-KW"/>
</dbReference>
<evidence type="ECO:0000259" key="1">
    <source>
        <dbReference type="Pfam" id="PF01261"/>
    </source>
</evidence>
<sequence length="322" mass="36750">MKLGVFTVLYNEIPLEKVVPKVASLGYEAVELACWRGSLHLDIDKALGGGAQEIKRVTEDNNLFISAVSNHLEGQLVLGPHDASTDAVYRGSPEEKVKYGIERMKKTCDVANLLDVPVVVGFIGCPNWGAWYNFPFGYDKIFESYFELFAERWGEILDYYSSCGVKFAHEVHPQELAYNVETAEQALKAINWRKEFGFNFDPSHLVWQLIDPVVFIKKFGDRIFHSHAKDGELVAENLPTSGAIPTGSWLRPGRGFRFRIPGWGQVPWKRVITAFAEVGYDYVMSYEHEDPVMSQEDGLEKTIHYLKPLIIKKRLTEIWWKE</sequence>
<dbReference type="InterPro" id="IPR013022">
    <property type="entry name" value="Xyl_isomerase-like_TIM-brl"/>
</dbReference>
<accession>A0A7C4E182</accession>
<dbReference type="SUPFAM" id="SSF51658">
    <property type="entry name" value="Xylose isomerase-like"/>
    <property type="match status" value="1"/>
</dbReference>
<dbReference type="PANTHER" id="PTHR12110">
    <property type="entry name" value="HYDROXYPYRUVATE ISOMERASE"/>
    <property type="match status" value="1"/>
</dbReference>
<dbReference type="EMBL" id="DTCM01000029">
    <property type="protein sequence ID" value="HGL40515.1"/>
    <property type="molecule type" value="Genomic_DNA"/>
</dbReference>
<dbReference type="AlphaFoldDB" id="A0A7C4E182"/>
<gene>
    <name evidence="4" type="ORF">ENM30_00375</name>
    <name evidence="3" type="ORF">ENT82_08280</name>
    <name evidence="2" type="ORF">ENU43_02465</name>
</gene>
<comment type="caution">
    <text evidence="3">The sequence shown here is derived from an EMBL/GenBank/DDBJ whole genome shotgun (WGS) entry which is preliminary data.</text>
</comment>
<dbReference type="Gene3D" id="3.20.20.150">
    <property type="entry name" value="Divalent-metal-dependent TIM barrel enzymes"/>
    <property type="match status" value="1"/>
</dbReference>
<evidence type="ECO:0000313" key="3">
    <source>
        <dbReference type="EMBL" id="HGN91099.1"/>
    </source>
</evidence>
<evidence type="ECO:0000313" key="2">
    <source>
        <dbReference type="EMBL" id="HGL40515.1"/>
    </source>
</evidence>
<dbReference type="EMBL" id="DTAD01000089">
    <property type="protein sequence ID" value="HGN91099.1"/>
    <property type="molecule type" value="Genomic_DNA"/>
</dbReference>
<dbReference type="InterPro" id="IPR050312">
    <property type="entry name" value="IolE/XylAMocC-like"/>
</dbReference>
<feature type="domain" description="Xylose isomerase-like TIM barrel" evidence="1">
    <location>
        <begin position="21"/>
        <end position="308"/>
    </location>
</feature>
<dbReference type="EMBL" id="DRXG01000007">
    <property type="protein sequence ID" value="HHN51747.1"/>
    <property type="molecule type" value="Genomic_DNA"/>
</dbReference>
<protein>
    <submittedName>
        <fullName evidence="3">Sugar phosphate isomerase/epimerase</fullName>
    </submittedName>
</protein>
<evidence type="ECO:0000313" key="4">
    <source>
        <dbReference type="EMBL" id="HHN51747.1"/>
    </source>
</evidence>
<dbReference type="PANTHER" id="PTHR12110:SF21">
    <property type="entry name" value="XYLOSE ISOMERASE-LIKE TIM BARREL DOMAIN-CONTAINING PROTEIN"/>
    <property type="match status" value="1"/>
</dbReference>
<dbReference type="InterPro" id="IPR036237">
    <property type="entry name" value="Xyl_isomerase-like_sf"/>
</dbReference>
<reference evidence="3" key="1">
    <citation type="journal article" date="2020" name="mSystems">
        <title>Genome- and Community-Level Interaction Insights into Carbon Utilization and Element Cycling Functions of Hydrothermarchaeota in Hydrothermal Sediment.</title>
        <authorList>
            <person name="Zhou Z."/>
            <person name="Liu Y."/>
            <person name="Xu W."/>
            <person name="Pan J."/>
            <person name="Luo Z.H."/>
            <person name="Li M."/>
        </authorList>
    </citation>
    <scope>NUCLEOTIDE SEQUENCE [LARGE SCALE GENOMIC DNA]</scope>
    <source>
        <strain evidence="4">SpSt-1073</strain>
        <strain evidence="3">SpSt-613</strain>
        <strain evidence="2">SpSt-669</strain>
    </source>
</reference>